<dbReference type="OrthoDB" id="2747330at2759"/>
<dbReference type="MEROPS" id="A01.013"/>
<evidence type="ECO:0000313" key="7">
    <source>
        <dbReference type="Proteomes" id="UP000007431"/>
    </source>
</evidence>
<reference evidence="6 7" key="1">
    <citation type="journal article" date="2010" name="Nat. Biotechnol.">
        <title>Genome sequence of the model mushroom Schizophyllum commune.</title>
        <authorList>
            <person name="Ohm R.A."/>
            <person name="de Jong J.F."/>
            <person name="Lugones L.G."/>
            <person name="Aerts A."/>
            <person name="Kothe E."/>
            <person name="Stajich J.E."/>
            <person name="de Vries R.P."/>
            <person name="Record E."/>
            <person name="Levasseur A."/>
            <person name="Baker S.E."/>
            <person name="Bartholomew K.A."/>
            <person name="Coutinho P.M."/>
            <person name="Erdmann S."/>
            <person name="Fowler T.J."/>
            <person name="Gathman A.C."/>
            <person name="Lombard V."/>
            <person name="Henrissat B."/>
            <person name="Knabe N."/>
            <person name="Kuees U."/>
            <person name="Lilly W.W."/>
            <person name="Lindquist E."/>
            <person name="Lucas S."/>
            <person name="Magnuson J.K."/>
            <person name="Piumi F."/>
            <person name="Raudaskoski M."/>
            <person name="Salamov A."/>
            <person name="Schmutz J."/>
            <person name="Schwarze F.W.M.R."/>
            <person name="vanKuyk P.A."/>
            <person name="Horton J.S."/>
            <person name="Grigoriev I.V."/>
            <person name="Woesten H.A.B."/>
        </authorList>
    </citation>
    <scope>NUCLEOTIDE SEQUENCE [LARGE SCALE GENOMIC DNA]</scope>
    <source>
        <strain evidence="7">H4-8 / FGSC 9210</strain>
    </source>
</reference>
<evidence type="ECO:0000256" key="4">
    <source>
        <dbReference type="RuleBase" id="RU000454"/>
    </source>
</evidence>
<keyword evidence="7" id="KW-1185">Reference proteome</keyword>
<dbReference type="Proteomes" id="UP000007431">
    <property type="component" value="Unassembled WGS sequence"/>
</dbReference>
<gene>
    <name evidence="6" type="ORF">SCHCODRAFT_55185</name>
</gene>
<dbReference type="InterPro" id="IPR001461">
    <property type="entry name" value="Aspartic_peptidase_A1"/>
</dbReference>
<dbReference type="InterPro" id="IPR033121">
    <property type="entry name" value="PEPTIDASE_A1"/>
</dbReference>
<dbReference type="EMBL" id="GL377306">
    <property type="protein sequence ID" value="EFI97231.1"/>
    <property type="molecule type" value="Genomic_DNA"/>
</dbReference>
<dbReference type="PANTHER" id="PTHR47966">
    <property type="entry name" value="BETA-SITE APP-CLEAVING ENZYME, ISOFORM A-RELATED"/>
    <property type="match status" value="1"/>
</dbReference>
<keyword evidence="4" id="KW-0378">Hydrolase</keyword>
<dbReference type="VEuPathDB" id="FungiDB:SCHCODRAFT_02668049"/>
<dbReference type="AlphaFoldDB" id="D8Q4G8"/>
<name>D8Q4G8_SCHCM</name>
<feature type="active site" evidence="3">
    <location>
        <position position="18"/>
    </location>
</feature>
<dbReference type="PROSITE" id="PS00141">
    <property type="entry name" value="ASP_PROTEASE"/>
    <property type="match status" value="2"/>
</dbReference>
<dbReference type="Gene3D" id="2.40.70.10">
    <property type="entry name" value="Acid Proteases"/>
    <property type="match status" value="2"/>
</dbReference>
<dbReference type="InterPro" id="IPR021109">
    <property type="entry name" value="Peptidase_aspartic_dom_sf"/>
</dbReference>
<feature type="active site" evidence="3">
    <location>
        <position position="208"/>
    </location>
</feature>
<dbReference type="HOGENOM" id="CLU_013253_1_1_1"/>
<dbReference type="GO" id="GO:0006508">
    <property type="term" value="P:proteolysis"/>
    <property type="evidence" value="ECO:0007669"/>
    <property type="project" value="UniProtKB-KW"/>
</dbReference>
<dbReference type="eggNOG" id="KOG1339">
    <property type="taxonomic scope" value="Eukaryota"/>
</dbReference>
<dbReference type="InterPro" id="IPR034164">
    <property type="entry name" value="Pepsin-like_dom"/>
</dbReference>
<evidence type="ECO:0000313" key="6">
    <source>
        <dbReference type="EMBL" id="EFI97231.1"/>
    </source>
</evidence>
<dbReference type="KEGG" id="scm:SCHCO_02668049"/>
<dbReference type="GeneID" id="9589624"/>
<accession>D8Q4G8</accession>
<dbReference type="InParanoid" id="D8Q4G8"/>
<dbReference type="PRINTS" id="PR00792">
    <property type="entry name" value="PEPSIN"/>
</dbReference>
<feature type="domain" description="Peptidase A1" evidence="5">
    <location>
        <begin position="1"/>
        <end position="314"/>
    </location>
</feature>
<dbReference type="SUPFAM" id="SSF50630">
    <property type="entry name" value="Acid proteases"/>
    <property type="match status" value="1"/>
</dbReference>
<dbReference type="GO" id="GO:0004190">
    <property type="term" value="F:aspartic-type endopeptidase activity"/>
    <property type="evidence" value="ECO:0007669"/>
    <property type="project" value="UniProtKB-KW"/>
</dbReference>
<dbReference type="PANTHER" id="PTHR47966:SF75">
    <property type="entry name" value="ENDOPEPTIDASE (CTSD), PUTATIVE (AFU_ORTHOLOGUE AFUA_4G07040)-RELATED"/>
    <property type="match status" value="1"/>
</dbReference>
<keyword evidence="2 4" id="KW-0064">Aspartyl protease</keyword>
<dbReference type="InterPro" id="IPR001969">
    <property type="entry name" value="Aspartic_peptidase_AS"/>
</dbReference>
<dbReference type="Pfam" id="PF00026">
    <property type="entry name" value="Asp"/>
    <property type="match status" value="1"/>
</dbReference>
<evidence type="ECO:0000259" key="5">
    <source>
        <dbReference type="PROSITE" id="PS51767"/>
    </source>
</evidence>
<keyword evidence="4" id="KW-0645">Protease</keyword>
<comment type="similarity">
    <text evidence="1 4">Belongs to the peptidase A1 family.</text>
</comment>
<evidence type="ECO:0000256" key="3">
    <source>
        <dbReference type="PIRSR" id="PIRSR601461-1"/>
    </source>
</evidence>
<protein>
    <recommendedName>
        <fullName evidence="5">Peptidase A1 domain-containing protein</fullName>
    </recommendedName>
</protein>
<dbReference type="OMA" id="AASNTWV"/>
<dbReference type="CDD" id="cd05471">
    <property type="entry name" value="pepsin_like"/>
    <property type="match status" value="1"/>
</dbReference>
<sequence length="317" mass="34242">LANVWMGTPSRQFRLLVDSGSADLWVPSEHCVSVAGESCNHAYLGPNVSSSFVEMSSDEWTILYGSGFVNGRLVRDHISVAGFDLDAMTFGIADMESSDFAMSDIPFDGILGLAGSRASRMDTPTFIEALSRAGVVSQPIVSYQLPRVADGKNDGEMTFGAMDPSKYDPLSMVSMRNMNSDGYWQVAMEDVHVDAGALGLRNRTGIVDTGTSLLVIPEEDATKINALLDGSKLDDQTWTVPCTVKHTLALSFNDHQFAIDPRDLVFAPSDASGNCISKIVSSGRAHPTLWLLGDVFLKNIYLSTNAASNEIKFARLA</sequence>
<dbReference type="PROSITE" id="PS51767">
    <property type="entry name" value="PEPTIDASE_A1"/>
    <property type="match status" value="1"/>
</dbReference>
<proteinExistence type="inferred from homology"/>
<evidence type="ECO:0000256" key="1">
    <source>
        <dbReference type="ARBA" id="ARBA00007447"/>
    </source>
</evidence>
<feature type="non-terminal residue" evidence="6">
    <location>
        <position position="1"/>
    </location>
</feature>
<evidence type="ECO:0000256" key="2">
    <source>
        <dbReference type="ARBA" id="ARBA00022750"/>
    </source>
</evidence>
<organism evidence="7">
    <name type="scientific">Schizophyllum commune (strain H4-8 / FGSC 9210)</name>
    <name type="common">Split gill fungus</name>
    <dbReference type="NCBI Taxonomy" id="578458"/>
    <lineage>
        <taxon>Eukaryota</taxon>
        <taxon>Fungi</taxon>
        <taxon>Dikarya</taxon>
        <taxon>Basidiomycota</taxon>
        <taxon>Agaricomycotina</taxon>
        <taxon>Agaricomycetes</taxon>
        <taxon>Agaricomycetidae</taxon>
        <taxon>Agaricales</taxon>
        <taxon>Schizophyllaceae</taxon>
        <taxon>Schizophyllum</taxon>
    </lineage>
</organism>